<feature type="signal peptide" evidence="1">
    <location>
        <begin position="1"/>
        <end position="23"/>
    </location>
</feature>
<dbReference type="AlphaFoldDB" id="A0A9D2PJR2"/>
<keyword evidence="1" id="KW-0732">Signal</keyword>
<reference evidence="2" key="2">
    <citation type="submission" date="2021-04" db="EMBL/GenBank/DDBJ databases">
        <authorList>
            <person name="Gilroy R."/>
        </authorList>
    </citation>
    <scope>NUCLEOTIDE SEQUENCE</scope>
    <source>
        <strain evidence="2">ChiBcec2-3848</strain>
    </source>
</reference>
<comment type="caution">
    <text evidence="2">The sequence shown here is derived from an EMBL/GenBank/DDBJ whole genome shotgun (WGS) entry which is preliminary data.</text>
</comment>
<proteinExistence type="predicted"/>
<accession>A0A9D2PJR2</accession>
<protein>
    <recommendedName>
        <fullName evidence="4">Lipoprotein</fullName>
    </recommendedName>
</protein>
<name>A0A9D2PJR2_9FIRM</name>
<evidence type="ECO:0000313" key="3">
    <source>
        <dbReference type="Proteomes" id="UP000823886"/>
    </source>
</evidence>
<dbReference type="Proteomes" id="UP000823886">
    <property type="component" value="Unassembled WGS sequence"/>
</dbReference>
<reference evidence="2" key="1">
    <citation type="journal article" date="2021" name="PeerJ">
        <title>Extensive microbial diversity within the chicken gut microbiome revealed by metagenomics and culture.</title>
        <authorList>
            <person name="Gilroy R."/>
            <person name="Ravi A."/>
            <person name="Getino M."/>
            <person name="Pursley I."/>
            <person name="Horton D.L."/>
            <person name="Alikhan N.F."/>
            <person name="Baker D."/>
            <person name="Gharbi K."/>
            <person name="Hall N."/>
            <person name="Watson M."/>
            <person name="Adriaenssens E.M."/>
            <person name="Foster-Nyarko E."/>
            <person name="Jarju S."/>
            <person name="Secka A."/>
            <person name="Antonio M."/>
            <person name="Oren A."/>
            <person name="Chaudhuri R.R."/>
            <person name="La Ragione R."/>
            <person name="Hildebrand F."/>
            <person name="Pallen M.J."/>
        </authorList>
    </citation>
    <scope>NUCLEOTIDE SEQUENCE</scope>
    <source>
        <strain evidence="2">ChiBcec2-3848</strain>
    </source>
</reference>
<gene>
    <name evidence="2" type="ORF">H9753_01885</name>
</gene>
<evidence type="ECO:0000256" key="1">
    <source>
        <dbReference type="SAM" id="SignalP"/>
    </source>
</evidence>
<organism evidence="2 3">
    <name type="scientific">Candidatus Blautia merdavium</name>
    <dbReference type="NCBI Taxonomy" id="2838494"/>
    <lineage>
        <taxon>Bacteria</taxon>
        <taxon>Bacillati</taxon>
        <taxon>Bacillota</taxon>
        <taxon>Clostridia</taxon>
        <taxon>Lachnospirales</taxon>
        <taxon>Lachnospiraceae</taxon>
        <taxon>Blautia</taxon>
    </lineage>
</organism>
<sequence length="328" mass="37564">MKQYRTIPLLLFCLCLLLFPACASKEEKEIRKEVEKELDGLKETEPETIQDYLDTEGLFSEFTQEDASSALDIGEIFTLFYQNFSYEIKKVTAEETHAEAKVKITTLDMQDVAKDYMTQSLKKRITLDATPSSVDFSLNDSYLLLEDLLRTNEYETSDTTAVIQLEKDQEQWKILHTRELDDALTGNFRQYMMDSSLLSPSEIVEIHFQTIKDFDSEQLKIYLSLDQLLDTDTEYNRAIAHAVAEQISRVFDYEVLSEEIQGKEATVQISITSVNPQSTLADYSDSLSAWLKTSESLAVGEDGRREKERELLLAAIENSTDTTTRKIK</sequence>
<dbReference type="EMBL" id="DWVZ01000022">
    <property type="protein sequence ID" value="HJC62358.1"/>
    <property type="molecule type" value="Genomic_DNA"/>
</dbReference>
<evidence type="ECO:0000313" key="2">
    <source>
        <dbReference type="EMBL" id="HJC62358.1"/>
    </source>
</evidence>
<feature type="chain" id="PRO_5039413669" description="Lipoprotein" evidence="1">
    <location>
        <begin position="24"/>
        <end position="328"/>
    </location>
</feature>
<evidence type="ECO:0008006" key="4">
    <source>
        <dbReference type="Google" id="ProtNLM"/>
    </source>
</evidence>
<feature type="non-terminal residue" evidence="2">
    <location>
        <position position="328"/>
    </location>
</feature>